<gene>
    <name evidence="2" type="ORF">J7T54_001375</name>
</gene>
<name>A0A9P9Y2Q9_9HYPO</name>
<dbReference type="AlphaFoldDB" id="A0A9P9Y2Q9"/>
<sequence length="599" mass="66814">MSPANELPKLKQTPTKAQASPMSSPRPDHVDLPRPTSSPSPPQKFTQQVIPASDEDLDAGDSDSEMEDLLARFDPRRTAPMETSSAAPRRIFETPKAKRHMPDGSYSSPLTIQSKHAFDMKALAADAECDKRVEESSRRHEEGLAEAAEIARELAAAKRVDGNDQAFLSVVNDRGGSNAHKVLRAVQRAESGHGDARFCFFKDPFSPPAPAPVPENICTGPWRGFVGSASAREQYLVSGIPYTVLQKCGGLPDELFDWMLSRICGSRSRLMQIEYLNLVTICSDQIETRITPGRLRDLFNLIGSREEITSSTQDELQTNAADEEPYGEQDWGSVRMFLQLLAVMAPHMAVESVKYTLSMLLTMAADDVILRNVDILIEHEEAVIALLAALPLPSWDVSCLDATKRLYHNFKSQHIRVKVLLCLPISDTRSHELRRRLATAFLFDDPSLGGENPEVSVTLRKIITRLDGPDFVINALTKTDWEELKANVLLLDMAIDDGSRSWAAAGGLVDEKQFNAEVDQLADKLRETWRRINDSGMKIARTDAKSVLDWVGQRIQHQVRTKAKPKKNMFDDFFKEPKPDPGLPKQQDYMRNFLGKPIG</sequence>
<comment type="caution">
    <text evidence="2">The sequence shown here is derived from an EMBL/GenBank/DDBJ whole genome shotgun (WGS) entry which is preliminary data.</text>
</comment>
<dbReference type="RefSeq" id="XP_051363374.1">
    <property type="nucleotide sequence ID" value="XM_051505345.1"/>
</dbReference>
<feature type="compositionally biased region" description="Acidic residues" evidence="1">
    <location>
        <begin position="53"/>
        <end position="68"/>
    </location>
</feature>
<dbReference type="Proteomes" id="UP001055219">
    <property type="component" value="Unassembled WGS sequence"/>
</dbReference>
<proteinExistence type="predicted"/>
<feature type="compositionally biased region" description="Polar residues" evidence="1">
    <location>
        <begin position="12"/>
        <end position="23"/>
    </location>
</feature>
<evidence type="ECO:0000313" key="2">
    <source>
        <dbReference type="EMBL" id="KAI6782518.1"/>
    </source>
</evidence>
<feature type="compositionally biased region" description="Basic and acidic residues" evidence="1">
    <location>
        <begin position="69"/>
        <end position="79"/>
    </location>
</feature>
<evidence type="ECO:0000256" key="1">
    <source>
        <dbReference type="SAM" id="MobiDB-lite"/>
    </source>
</evidence>
<accession>A0A9P9Y2Q9</accession>
<reference evidence="2" key="1">
    <citation type="journal article" date="2021" name="J Fungi (Basel)">
        <title>Genomic and Metabolomic Analyses of the Marine Fungus Emericellopsis cladophorae: Insights into Saltwater Adaptability Mechanisms and Its Biosynthetic Potential.</title>
        <authorList>
            <person name="Goncalves M.F.M."/>
            <person name="Hilario S."/>
            <person name="Van de Peer Y."/>
            <person name="Esteves A.C."/>
            <person name="Alves A."/>
        </authorList>
    </citation>
    <scope>NUCLEOTIDE SEQUENCE</scope>
    <source>
        <strain evidence="2">MUM 19.33</strain>
    </source>
</reference>
<dbReference type="OrthoDB" id="5350396at2759"/>
<reference evidence="2" key="2">
    <citation type="submission" date="2022-07" db="EMBL/GenBank/DDBJ databases">
        <authorList>
            <person name="Goncalves M.F.M."/>
            <person name="Hilario S."/>
            <person name="Van De Peer Y."/>
            <person name="Esteves A.C."/>
            <person name="Alves A."/>
        </authorList>
    </citation>
    <scope>NUCLEOTIDE SEQUENCE</scope>
    <source>
        <strain evidence="2">MUM 19.33</strain>
    </source>
</reference>
<dbReference type="EMBL" id="JAGIXG020000013">
    <property type="protein sequence ID" value="KAI6782518.1"/>
    <property type="molecule type" value="Genomic_DNA"/>
</dbReference>
<evidence type="ECO:0000313" key="3">
    <source>
        <dbReference type="Proteomes" id="UP001055219"/>
    </source>
</evidence>
<dbReference type="GeneID" id="75827894"/>
<organism evidence="2 3">
    <name type="scientific">Emericellopsis cladophorae</name>
    <dbReference type="NCBI Taxonomy" id="2686198"/>
    <lineage>
        <taxon>Eukaryota</taxon>
        <taxon>Fungi</taxon>
        <taxon>Dikarya</taxon>
        <taxon>Ascomycota</taxon>
        <taxon>Pezizomycotina</taxon>
        <taxon>Sordariomycetes</taxon>
        <taxon>Hypocreomycetidae</taxon>
        <taxon>Hypocreales</taxon>
        <taxon>Bionectriaceae</taxon>
        <taxon>Emericellopsis</taxon>
    </lineage>
</organism>
<keyword evidence="3" id="KW-1185">Reference proteome</keyword>
<feature type="region of interest" description="Disordered" evidence="1">
    <location>
        <begin position="1"/>
        <end position="86"/>
    </location>
</feature>
<protein>
    <submittedName>
        <fullName evidence="2">Uncharacterized protein</fullName>
    </submittedName>
</protein>